<evidence type="ECO:0000256" key="4">
    <source>
        <dbReference type="ARBA" id="ARBA00022452"/>
    </source>
</evidence>
<evidence type="ECO:0000256" key="8">
    <source>
        <dbReference type="ARBA" id="ARBA00023114"/>
    </source>
</evidence>
<dbReference type="CDD" id="cd07306">
    <property type="entry name" value="Porin3_VDAC"/>
    <property type="match status" value="1"/>
</dbReference>
<proteinExistence type="inferred from homology"/>
<dbReference type="GO" id="GO:0005741">
    <property type="term" value="C:mitochondrial outer membrane"/>
    <property type="evidence" value="ECO:0007669"/>
    <property type="project" value="UniProtKB-SubCell"/>
</dbReference>
<dbReference type="InterPro" id="IPR001925">
    <property type="entry name" value="Porin_Euk"/>
</dbReference>
<dbReference type="Proteomes" id="UP001162031">
    <property type="component" value="Unassembled WGS sequence"/>
</dbReference>
<comment type="caution">
    <text evidence="11">The sequence shown here is derived from an EMBL/GenBank/DDBJ whole genome shotgun (WGS) entry which is preliminary data.</text>
</comment>
<keyword evidence="12" id="KW-1185">Reference proteome</keyword>
<dbReference type="PANTHER" id="PTHR11743:SF70">
    <property type="entry name" value="GH26960P-RELATED"/>
    <property type="match status" value="1"/>
</dbReference>
<name>A0AAV0SVT3_HYABA</name>
<reference evidence="11" key="1">
    <citation type="submission" date="2022-12" db="EMBL/GenBank/DDBJ databases">
        <authorList>
            <person name="Webb A."/>
        </authorList>
    </citation>
    <scope>NUCLEOTIDE SEQUENCE</scope>
    <source>
        <strain evidence="11">Hp1</strain>
    </source>
</reference>
<evidence type="ECO:0000256" key="7">
    <source>
        <dbReference type="ARBA" id="ARBA00023065"/>
    </source>
</evidence>
<keyword evidence="8" id="KW-0626">Porin</keyword>
<evidence type="ECO:0000256" key="3">
    <source>
        <dbReference type="ARBA" id="ARBA00022448"/>
    </source>
</evidence>
<dbReference type="PANTHER" id="PTHR11743">
    <property type="entry name" value="VOLTAGE-DEPENDENT ANION-SELECTIVE CHANNEL"/>
    <property type="match status" value="1"/>
</dbReference>
<evidence type="ECO:0000313" key="12">
    <source>
        <dbReference type="Proteomes" id="UP001162031"/>
    </source>
</evidence>
<keyword evidence="7" id="KW-0406">Ion transport</keyword>
<evidence type="ECO:0000256" key="10">
    <source>
        <dbReference type="ARBA" id="ARBA00023136"/>
    </source>
</evidence>
<dbReference type="EMBL" id="CANTFL010000030">
    <property type="protein sequence ID" value="CAI5709245.1"/>
    <property type="molecule type" value="Genomic_DNA"/>
</dbReference>
<dbReference type="FunFam" id="2.40.160.10:FF:000012">
    <property type="entry name" value="Voltage-dependent anion-selective channel"/>
    <property type="match status" value="1"/>
</dbReference>
<keyword evidence="4" id="KW-1134">Transmembrane beta strand</keyword>
<organism evidence="11 12">
    <name type="scientific">Hyaloperonospora brassicae</name>
    <name type="common">Brassica downy mildew</name>
    <name type="synonym">Peronospora brassicae</name>
    <dbReference type="NCBI Taxonomy" id="162125"/>
    <lineage>
        <taxon>Eukaryota</taxon>
        <taxon>Sar</taxon>
        <taxon>Stramenopiles</taxon>
        <taxon>Oomycota</taxon>
        <taxon>Peronosporomycetes</taxon>
        <taxon>Peronosporales</taxon>
        <taxon>Peronosporaceae</taxon>
        <taxon>Hyaloperonospora</taxon>
    </lineage>
</organism>
<sequence length="282" mass="30584">MVLLYKDVAKTAENVLRDDYDFSRKLKIKSKAANGVAFTTEGSMTSNKAIVAKLSGAFTHEPSGVVFKKLQVTTHGQLISEAELPHVFTKGLKLTAKVEDGSLGKHVHAKRVGVFGWEYHQPHYAVNGAIDVGANTVSKALTYSFDNVLVGVQAAFNYNKSAVVDHNVALSYRGTDFTATVQTKKQFNALSGSFHHHLSYDTVYSALFNYDLVSGHNTLSVGGRYNADRLTTYAGKVESNGHVSLALIQKIRPHVALTTSAHVDVKNFDGDAHKFGIGLTLG</sequence>
<dbReference type="AlphaFoldDB" id="A0AAV0SVT3"/>
<keyword evidence="10" id="KW-0472">Membrane</keyword>
<evidence type="ECO:0000256" key="9">
    <source>
        <dbReference type="ARBA" id="ARBA00023128"/>
    </source>
</evidence>
<evidence type="ECO:0000256" key="2">
    <source>
        <dbReference type="ARBA" id="ARBA00007780"/>
    </source>
</evidence>
<accession>A0AAV0SVT3</accession>
<evidence type="ECO:0008006" key="13">
    <source>
        <dbReference type="Google" id="ProtNLM"/>
    </source>
</evidence>
<evidence type="ECO:0000256" key="1">
    <source>
        <dbReference type="ARBA" id="ARBA00004294"/>
    </source>
</evidence>
<keyword evidence="6" id="KW-1000">Mitochondrion outer membrane</keyword>
<dbReference type="GO" id="GO:0008308">
    <property type="term" value="F:voltage-gated monoatomic anion channel activity"/>
    <property type="evidence" value="ECO:0007669"/>
    <property type="project" value="InterPro"/>
</dbReference>
<dbReference type="InterPro" id="IPR023614">
    <property type="entry name" value="Porin_dom_sf"/>
</dbReference>
<dbReference type="InterPro" id="IPR027246">
    <property type="entry name" value="Porin_Euk/Tom40"/>
</dbReference>
<comment type="subcellular location">
    <subcellularLocation>
        <location evidence="1">Mitochondrion outer membrane</location>
    </subcellularLocation>
</comment>
<comment type="similarity">
    <text evidence="2">Belongs to the eukaryotic mitochondrial porin family.</text>
</comment>
<keyword evidence="3" id="KW-0813">Transport</keyword>
<gene>
    <name evidence="11" type="ORF">HBR001_LOCUS241</name>
</gene>
<keyword evidence="5" id="KW-0812">Transmembrane</keyword>
<dbReference type="Pfam" id="PF01459">
    <property type="entry name" value="Porin_3"/>
    <property type="match status" value="1"/>
</dbReference>
<keyword evidence="9" id="KW-0496">Mitochondrion</keyword>
<evidence type="ECO:0000313" key="11">
    <source>
        <dbReference type="EMBL" id="CAI5709245.1"/>
    </source>
</evidence>
<dbReference type="GO" id="GO:0015288">
    <property type="term" value="F:porin activity"/>
    <property type="evidence" value="ECO:0007669"/>
    <property type="project" value="UniProtKB-KW"/>
</dbReference>
<evidence type="ECO:0000256" key="6">
    <source>
        <dbReference type="ARBA" id="ARBA00022787"/>
    </source>
</evidence>
<dbReference type="Gene3D" id="2.40.160.10">
    <property type="entry name" value="Porin"/>
    <property type="match status" value="1"/>
</dbReference>
<evidence type="ECO:0000256" key="5">
    <source>
        <dbReference type="ARBA" id="ARBA00022692"/>
    </source>
</evidence>
<protein>
    <recommendedName>
        <fullName evidence="13">Voltage-dependent anion-selective channel protein</fullName>
    </recommendedName>
</protein>
<dbReference type="GO" id="GO:0046930">
    <property type="term" value="C:pore complex"/>
    <property type="evidence" value="ECO:0007669"/>
    <property type="project" value="UniProtKB-KW"/>
</dbReference>